<evidence type="ECO:0000256" key="6">
    <source>
        <dbReference type="ARBA" id="ARBA00022792"/>
    </source>
</evidence>
<dbReference type="eggNOG" id="KOG0757">
    <property type="taxonomic scope" value="Eukaryota"/>
</dbReference>
<comment type="similarity">
    <text evidence="2">Belongs to the eukaryotic ribosomal protein eL21 family.</text>
</comment>
<dbReference type="InterPro" id="IPR049562">
    <property type="entry name" value="SLC25A33/36-like"/>
</dbReference>
<feature type="repeat" description="Solcar" evidence="12">
    <location>
        <begin position="153"/>
        <end position="258"/>
    </location>
</feature>
<feature type="repeat" description="Solcar" evidence="12">
    <location>
        <begin position="381"/>
        <end position="469"/>
    </location>
</feature>
<evidence type="ECO:0000256" key="3">
    <source>
        <dbReference type="ARBA" id="ARBA00022448"/>
    </source>
</evidence>
<dbReference type="AlphaFoldDB" id="R4XG89"/>
<dbReference type="PRINTS" id="PR00926">
    <property type="entry name" value="MITOCARRIER"/>
</dbReference>
<dbReference type="Pfam" id="PF00153">
    <property type="entry name" value="Mito_carr"/>
    <property type="match status" value="3"/>
</dbReference>
<dbReference type="eggNOG" id="KOG1732">
    <property type="taxonomic scope" value="Eukaryota"/>
</dbReference>
<dbReference type="SUPFAM" id="SSF103506">
    <property type="entry name" value="Mitochondrial carrier"/>
    <property type="match status" value="1"/>
</dbReference>
<dbReference type="InterPro" id="IPR002067">
    <property type="entry name" value="MCP"/>
</dbReference>
<dbReference type="GO" id="GO:0005840">
    <property type="term" value="C:ribosome"/>
    <property type="evidence" value="ECO:0007669"/>
    <property type="project" value="UniProtKB-KW"/>
</dbReference>
<dbReference type="FunFam" id="6.10.250.3260:FF:000001">
    <property type="entry name" value="60S ribosomal protein L21"/>
    <property type="match status" value="1"/>
</dbReference>
<dbReference type="PROSITE" id="PS50920">
    <property type="entry name" value="SOLCAR"/>
    <property type="match status" value="3"/>
</dbReference>
<dbReference type="InterPro" id="IPR023395">
    <property type="entry name" value="MCP_dom_sf"/>
</dbReference>
<dbReference type="InterPro" id="IPR018259">
    <property type="entry name" value="Ribosomal_eL21_CS"/>
</dbReference>
<evidence type="ECO:0000256" key="13">
    <source>
        <dbReference type="RuleBase" id="RU000488"/>
    </source>
</evidence>
<dbReference type="Pfam" id="PF01157">
    <property type="entry name" value="Ribosomal_L21e"/>
    <property type="match status" value="1"/>
</dbReference>
<keyword evidence="10 12" id="KW-0472">Membrane</keyword>
<dbReference type="GO" id="GO:0005743">
    <property type="term" value="C:mitochondrial inner membrane"/>
    <property type="evidence" value="ECO:0007669"/>
    <property type="project" value="UniProtKB-SubCell"/>
</dbReference>
<reference evidence="14 15" key="1">
    <citation type="journal article" date="2013" name="MBio">
        <title>Genome sequencing of the plant pathogen Taphrina deformans, the causal agent of peach leaf curl.</title>
        <authorList>
            <person name="Cisse O.H."/>
            <person name="Almeida J.M.G.C.F."/>
            <person name="Fonseca A."/>
            <person name="Kumar A.A."/>
            <person name="Salojaervi J."/>
            <person name="Overmyer K."/>
            <person name="Hauser P.M."/>
            <person name="Pagni M."/>
        </authorList>
    </citation>
    <scope>NUCLEOTIDE SEQUENCE [LARGE SCALE GENOMIC DNA]</scope>
    <source>
        <strain evidence="15">PYCC 5710 / ATCC 11124 / CBS 356.35 / IMI 108563 / JCM 9778 / NBRC 8474</strain>
    </source>
</reference>
<comment type="subcellular location">
    <subcellularLocation>
        <location evidence="1">Mitochondrion inner membrane</location>
        <topology evidence="1">Multi-pass membrane protein</topology>
    </subcellularLocation>
</comment>
<dbReference type="PROSITE" id="PS01171">
    <property type="entry name" value="RIBOSOMAL_L21E"/>
    <property type="match status" value="1"/>
</dbReference>
<dbReference type="EMBL" id="CAHR02000347">
    <property type="protein sequence ID" value="CCG84916.1"/>
    <property type="molecule type" value="Genomic_DNA"/>
</dbReference>
<evidence type="ECO:0000256" key="4">
    <source>
        <dbReference type="ARBA" id="ARBA00022692"/>
    </source>
</evidence>
<dbReference type="Proteomes" id="UP000013776">
    <property type="component" value="Unassembled WGS sequence"/>
</dbReference>
<keyword evidence="4 12" id="KW-0812">Transmembrane</keyword>
<dbReference type="GO" id="GO:0006412">
    <property type="term" value="P:translation"/>
    <property type="evidence" value="ECO:0007669"/>
    <property type="project" value="InterPro"/>
</dbReference>
<dbReference type="InterPro" id="IPR018108">
    <property type="entry name" value="MCP_transmembrane"/>
</dbReference>
<evidence type="ECO:0000256" key="5">
    <source>
        <dbReference type="ARBA" id="ARBA00022737"/>
    </source>
</evidence>
<keyword evidence="5" id="KW-0677">Repeat</keyword>
<dbReference type="SUPFAM" id="SSF50104">
    <property type="entry name" value="Translation proteins SH3-like domain"/>
    <property type="match status" value="1"/>
</dbReference>
<evidence type="ECO:0000256" key="10">
    <source>
        <dbReference type="ARBA" id="ARBA00023136"/>
    </source>
</evidence>
<dbReference type="FunFam" id="2.30.30.70:FF:000001">
    <property type="entry name" value="60S ribosomal protein L21"/>
    <property type="match status" value="1"/>
</dbReference>
<evidence type="ECO:0000256" key="11">
    <source>
        <dbReference type="ARBA" id="ARBA00023274"/>
    </source>
</evidence>
<keyword evidence="3 13" id="KW-0813">Transport</keyword>
<dbReference type="GO" id="GO:0003735">
    <property type="term" value="F:structural constituent of ribosome"/>
    <property type="evidence" value="ECO:0007669"/>
    <property type="project" value="InterPro"/>
</dbReference>
<comment type="similarity">
    <text evidence="13">Belongs to the mitochondrial carrier (TC 2.A.29) family.</text>
</comment>
<dbReference type="Gene3D" id="1.50.40.10">
    <property type="entry name" value="Mitochondrial carrier domain"/>
    <property type="match status" value="1"/>
</dbReference>
<protein>
    <recommendedName>
        <fullName evidence="16">Mitochondrial carrier protein</fullName>
    </recommendedName>
</protein>
<dbReference type="GO" id="GO:1990904">
    <property type="term" value="C:ribonucleoprotein complex"/>
    <property type="evidence" value="ECO:0007669"/>
    <property type="project" value="UniProtKB-KW"/>
</dbReference>
<dbReference type="OrthoDB" id="269120at2759"/>
<dbReference type="Gene3D" id="6.10.250.3260">
    <property type="match status" value="1"/>
</dbReference>
<dbReference type="PANTHER" id="PTHR45829:SF4">
    <property type="entry name" value="MITOCHONDRIAL CARRIER PROTEIN RIM2"/>
    <property type="match status" value="1"/>
</dbReference>
<dbReference type="InterPro" id="IPR036948">
    <property type="entry name" value="Ribosomal_eL21_sf"/>
</dbReference>
<dbReference type="PANTHER" id="PTHR45829">
    <property type="entry name" value="MITOCHONDRIAL CARRIER PROTEIN RIM2"/>
    <property type="match status" value="1"/>
</dbReference>
<evidence type="ECO:0000256" key="7">
    <source>
        <dbReference type="ARBA" id="ARBA00022980"/>
    </source>
</evidence>
<evidence type="ECO:0000256" key="2">
    <source>
        <dbReference type="ARBA" id="ARBA00008427"/>
    </source>
</evidence>
<keyword evidence="7" id="KW-0689">Ribosomal protein</keyword>
<evidence type="ECO:0000256" key="9">
    <source>
        <dbReference type="ARBA" id="ARBA00023128"/>
    </source>
</evidence>
<name>R4XG89_TAPDE</name>
<evidence type="ECO:0000313" key="14">
    <source>
        <dbReference type="EMBL" id="CCG84916.1"/>
    </source>
</evidence>
<keyword evidence="15" id="KW-1185">Reference proteome</keyword>
<evidence type="ECO:0000256" key="8">
    <source>
        <dbReference type="ARBA" id="ARBA00022989"/>
    </source>
</evidence>
<keyword evidence="9" id="KW-0496">Mitochondrion</keyword>
<keyword evidence="6" id="KW-0999">Mitochondrion inner membrane</keyword>
<evidence type="ECO:0000256" key="1">
    <source>
        <dbReference type="ARBA" id="ARBA00004448"/>
    </source>
</evidence>
<evidence type="ECO:0000313" key="15">
    <source>
        <dbReference type="Proteomes" id="UP000013776"/>
    </source>
</evidence>
<organism evidence="14 15">
    <name type="scientific">Taphrina deformans (strain PYCC 5710 / ATCC 11124 / CBS 356.35 / IMI 108563 / JCM 9778 / NBRC 8474)</name>
    <name type="common">Peach leaf curl fungus</name>
    <name type="synonym">Lalaria deformans</name>
    <dbReference type="NCBI Taxonomy" id="1097556"/>
    <lineage>
        <taxon>Eukaryota</taxon>
        <taxon>Fungi</taxon>
        <taxon>Dikarya</taxon>
        <taxon>Ascomycota</taxon>
        <taxon>Taphrinomycotina</taxon>
        <taxon>Taphrinomycetes</taxon>
        <taxon>Taphrinales</taxon>
        <taxon>Taphrinaceae</taxon>
        <taxon>Taphrina</taxon>
    </lineage>
</organism>
<dbReference type="STRING" id="1097556.R4XG89"/>
<dbReference type="Gene3D" id="2.30.30.70">
    <property type="entry name" value="Ribosomal protein L21"/>
    <property type="match status" value="1"/>
</dbReference>
<sequence length="477" mass="52657">MIRLSTYMKVYKVGDIVDVAVNGAVQKGMPHKYYHGKTGIVYNVTKSSVGVIFYKVVGNRYLEKRVSVRVEHVKHSKCRDDFLRRVKENARKQKETKANGTTVQLKRLPAAPRDARVIKTESNPVETLHAVAYDIERISAPDYVSPPPQKLIPAASSHFIAGGIAGITGALITSPLDVVKTRLQSDFYKDRLATVKLSSNASLPRKALYHFTDTCKMLGEIYKIEGPKALFRGLGPNLAGIVPARSINFFVYGNGKRIISTQFNGGQENAYVHLTSAAIAGIATSTATNPIWLIKTRLQLDRSPTDPSRPLYRNSFDCIKQVLRNEGLSGLYRGMSASYLGVSESTIQWTTYEYFKSLIARRSEIRRQAGLPANTSTETAIEWAGKLGAAATAKLFAAGIAYPHEVVRTRLRQAPRNGSSKYTGLVQCFKLVWKEEGLGALYGGLTAHLMRVVPNAAILFGTYELVINLLQRDATNE</sequence>
<dbReference type="GO" id="GO:0015218">
    <property type="term" value="F:pyrimidine nucleotide transmembrane transporter activity"/>
    <property type="evidence" value="ECO:0007669"/>
    <property type="project" value="InterPro"/>
</dbReference>
<proteinExistence type="inferred from homology"/>
<dbReference type="GO" id="GO:1990519">
    <property type="term" value="P:pyrimidine nucleotide import into mitochondrion"/>
    <property type="evidence" value="ECO:0007669"/>
    <property type="project" value="TreeGrafter"/>
</dbReference>
<keyword evidence="11" id="KW-0687">Ribonucleoprotein</keyword>
<dbReference type="InterPro" id="IPR001147">
    <property type="entry name" value="Ribosomal_eL21"/>
</dbReference>
<evidence type="ECO:0008006" key="16">
    <source>
        <dbReference type="Google" id="ProtNLM"/>
    </source>
</evidence>
<accession>R4XG89</accession>
<keyword evidence="8" id="KW-1133">Transmembrane helix</keyword>
<evidence type="ECO:0000256" key="12">
    <source>
        <dbReference type="PROSITE-ProRule" id="PRU00282"/>
    </source>
</evidence>
<comment type="caution">
    <text evidence="14">The sequence shown here is derived from an EMBL/GenBank/DDBJ whole genome shotgun (WGS) entry which is preliminary data.</text>
</comment>
<dbReference type="InterPro" id="IPR008991">
    <property type="entry name" value="Translation_prot_SH3-like_sf"/>
</dbReference>
<feature type="repeat" description="Solcar" evidence="12">
    <location>
        <begin position="268"/>
        <end position="358"/>
    </location>
</feature>
<gene>
    <name evidence="14" type="ORF">TAPDE_005478</name>
</gene>